<dbReference type="EMBL" id="KN834771">
    <property type="protein sequence ID" value="KIK61441.1"/>
    <property type="molecule type" value="Genomic_DNA"/>
</dbReference>
<evidence type="ECO:0000256" key="1">
    <source>
        <dbReference type="ARBA" id="ARBA00004141"/>
    </source>
</evidence>
<name>A0A0D0BZT0_9AGAR</name>
<evidence type="ECO:0000256" key="2">
    <source>
        <dbReference type="ARBA" id="ARBA00022692"/>
    </source>
</evidence>
<organism evidence="8 9">
    <name type="scientific">Collybiopsis luxurians FD-317 M1</name>
    <dbReference type="NCBI Taxonomy" id="944289"/>
    <lineage>
        <taxon>Eukaryota</taxon>
        <taxon>Fungi</taxon>
        <taxon>Dikarya</taxon>
        <taxon>Basidiomycota</taxon>
        <taxon>Agaricomycotina</taxon>
        <taxon>Agaricomycetes</taxon>
        <taxon>Agaricomycetidae</taxon>
        <taxon>Agaricales</taxon>
        <taxon>Marasmiineae</taxon>
        <taxon>Omphalotaceae</taxon>
        <taxon>Collybiopsis</taxon>
        <taxon>Collybiopsis luxurians</taxon>
    </lineage>
</organism>
<dbReference type="PANTHER" id="PTHR33048:SF47">
    <property type="entry name" value="INTEGRAL MEMBRANE PROTEIN-RELATED"/>
    <property type="match status" value="1"/>
</dbReference>
<evidence type="ECO:0000259" key="7">
    <source>
        <dbReference type="Pfam" id="PF20684"/>
    </source>
</evidence>
<dbReference type="PANTHER" id="PTHR33048">
    <property type="entry name" value="PTH11-LIKE INTEGRAL MEMBRANE PROTEIN (AFU_ORTHOLOGUE AFUA_5G11245)"/>
    <property type="match status" value="1"/>
</dbReference>
<reference evidence="8 9" key="1">
    <citation type="submission" date="2014-04" db="EMBL/GenBank/DDBJ databases">
        <title>Evolutionary Origins and Diversification of the Mycorrhizal Mutualists.</title>
        <authorList>
            <consortium name="DOE Joint Genome Institute"/>
            <consortium name="Mycorrhizal Genomics Consortium"/>
            <person name="Kohler A."/>
            <person name="Kuo A."/>
            <person name="Nagy L.G."/>
            <person name="Floudas D."/>
            <person name="Copeland A."/>
            <person name="Barry K.W."/>
            <person name="Cichocki N."/>
            <person name="Veneault-Fourrey C."/>
            <person name="LaButti K."/>
            <person name="Lindquist E.A."/>
            <person name="Lipzen A."/>
            <person name="Lundell T."/>
            <person name="Morin E."/>
            <person name="Murat C."/>
            <person name="Riley R."/>
            <person name="Ohm R."/>
            <person name="Sun H."/>
            <person name="Tunlid A."/>
            <person name="Henrissat B."/>
            <person name="Grigoriev I.V."/>
            <person name="Hibbett D.S."/>
            <person name="Martin F."/>
        </authorList>
    </citation>
    <scope>NUCLEOTIDE SEQUENCE [LARGE SCALE GENOMIC DNA]</scope>
    <source>
        <strain evidence="8 9">FD-317 M1</strain>
    </source>
</reference>
<dbReference type="Proteomes" id="UP000053593">
    <property type="component" value="Unassembled WGS sequence"/>
</dbReference>
<feature type="transmembrane region" description="Helical" evidence="6">
    <location>
        <begin position="21"/>
        <end position="43"/>
    </location>
</feature>
<keyword evidence="2 6" id="KW-0812">Transmembrane</keyword>
<comment type="subcellular location">
    <subcellularLocation>
        <location evidence="1">Membrane</location>
        <topology evidence="1">Multi-pass membrane protein</topology>
    </subcellularLocation>
</comment>
<keyword evidence="9" id="KW-1185">Reference proteome</keyword>
<feature type="non-terminal residue" evidence="8">
    <location>
        <position position="1"/>
    </location>
</feature>
<dbReference type="InterPro" id="IPR049326">
    <property type="entry name" value="Rhodopsin_dom_fungi"/>
</dbReference>
<feature type="domain" description="Rhodopsin" evidence="7">
    <location>
        <begin position="2"/>
        <end position="155"/>
    </location>
</feature>
<evidence type="ECO:0000256" key="5">
    <source>
        <dbReference type="ARBA" id="ARBA00038359"/>
    </source>
</evidence>
<dbReference type="OrthoDB" id="3229610at2759"/>
<feature type="transmembrane region" description="Helical" evidence="6">
    <location>
        <begin position="130"/>
        <end position="151"/>
    </location>
</feature>
<comment type="similarity">
    <text evidence="5">Belongs to the SAT4 family.</text>
</comment>
<dbReference type="Pfam" id="PF20684">
    <property type="entry name" value="Fung_rhodopsin"/>
    <property type="match status" value="1"/>
</dbReference>
<protein>
    <recommendedName>
        <fullName evidence="7">Rhodopsin domain-containing protein</fullName>
    </recommendedName>
</protein>
<evidence type="ECO:0000313" key="9">
    <source>
        <dbReference type="Proteomes" id="UP000053593"/>
    </source>
</evidence>
<keyword evidence="3 6" id="KW-1133">Transmembrane helix</keyword>
<evidence type="ECO:0000313" key="8">
    <source>
        <dbReference type="EMBL" id="KIK61441.1"/>
    </source>
</evidence>
<evidence type="ECO:0000256" key="6">
    <source>
        <dbReference type="SAM" id="Phobius"/>
    </source>
</evidence>
<dbReference type="AlphaFoldDB" id="A0A0D0BZT0"/>
<evidence type="ECO:0000256" key="3">
    <source>
        <dbReference type="ARBA" id="ARBA00022989"/>
    </source>
</evidence>
<feature type="non-terminal residue" evidence="8">
    <location>
        <position position="167"/>
    </location>
</feature>
<gene>
    <name evidence="8" type="ORF">GYMLUDRAFT_120254</name>
</gene>
<dbReference type="HOGENOM" id="CLU_095391_0_0_1"/>
<feature type="transmembrane region" description="Helical" evidence="6">
    <location>
        <begin position="63"/>
        <end position="89"/>
    </location>
</feature>
<sequence>RMSLLLSIVRLIPPIFPLRRISEGTAVGFLLMWISMLVVKIYACASDLSWYHLPNPSCTTGVQLAVMLYQVVAFLLADIILAAIPLRLLHHVSLESKKQRMLILMFSVNLLTSAITVVRTIVIVNQYASLASIMCEVEVAITLIAANLAVLTPYIYRLFNPEEDFDS</sequence>
<dbReference type="InterPro" id="IPR052337">
    <property type="entry name" value="SAT4-like"/>
</dbReference>
<feature type="transmembrane region" description="Helical" evidence="6">
    <location>
        <begin position="101"/>
        <end position="124"/>
    </location>
</feature>
<proteinExistence type="inferred from homology"/>
<dbReference type="GO" id="GO:0016020">
    <property type="term" value="C:membrane"/>
    <property type="evidence" value="ECO:0007669"/>
    <property type="project" value="UniProtKB-SubCell"/>
</dbReference>
<keyword evidence="4 6" id="KW-0472">Membrane</keyword>
<accession>A0A0D0BZT0</accession>
<evidence type="ECO:0000256" key="4">
    <source>
        <dbReference type="ARBA" id="ARBA00023136"/>
    </source>
</evidence>